<evidence type="ECO:0000256" key="1">
    <source>
        <dbReference type="ARBA" id="ARBA00002442"/>
    </source>
</evidence>
<evidence type="ECO:0000256" key="5">
    <source>
        <dbReference type="ARBA" id="ARBA00022692"/>
    </source>
</evidence>
<dbReference type="GO" id="GO:0020037">
    <property type="term" value="F:heme binding"/>
    <property type="evidence" value="ECO:0007669"/>
    <property type="project" value="InterPro"/>
</dbReference>
<evidence type="ECO:0000313" key="12">
    <source>
        <dbReference type="Proteomes" id="UP000238220"/>
    </source>
</evidence>
<dbReference type="EMBL" id="PSNW01000008">
    <property type="protein sequence ID" value="PPE73029.1"/>
    <property type="molecule type" value="Genomic_DNA"/>
</dbReference>
<evidence type="ECO:0000256" key="8">
    <source>
        <dbReference type="ARBA" id="ARBA00023136"/>
    </source>
</evidence>
<keyword evidence="6 9" id="KW-0201">Cytochrome c-type biogenesis</keyword>
<protein>
    <recommendedName>
        <fullName evidence="4 9">Heme exporter protein C</fullName>
    </recommendedName>
    <alternativeName>
        <fullName evidence="9">Cytochrome c-type biogenesis protein</fullName>
    </alternativeName>
</protein>
<organism evidence="11 12">
    <name type="scientific">Solimonas fluminis</name>
    <dbReference type="NCBI Taxonomy" id="2086571"/>
    <lineage>
        <taxon>Bacteria</taxon>
        <taxon>Pseudomonadati</taxon>
        <taxon>Pseudomonadota</taxon>
        <taxon>Gammaproteobacteria</taxon>
        <taxon>Nevskiales</taxon>
        <taxon>Nevskiaceae</taxon>
        <taxon>Solimonas</taxon>
    </lineage>
</organism>
<dbReference type="NCBIfam" id="TIGR01191">
    <property type="entry name" value="ccmC"/>
    <property type="match status" value="1"/>
</dbReference>
<dbReference type="InterPro" id="IPR002541">
    <property type="entry name" value="Cyt_c_assembly"/>
</dbReference>
<accession>A0A2S5TDF7</accession>
<keyword evidence="9" id="KW-0813">Transport</keyword>
<feature type="transmembrane region" description="Helical" evidence="9">
    <location>
        <begin position="26"/>
        <end position="46"/>
    </location>
</feature>
<dbReference type="GO" id="GO:0017004">
    <property type="term" value="P:cytochrome complex assembly"/>
    <property type="evidence" value="ECO:0007669"/>
    <property type="project" value="UniProtKB-KW"/>
</dbReference>
<sequence>MSSWTWFHRLASPPSFFRLADRLAPWLGWIALALLAYGWINGLFFAPEDYQQKDAYRIIYVHVPAAALSLSLYVGMAVAGFVALVWRMKLAESALIAIAPVGASFTALALVTGMLWGKPMWGAYWVWDARLTSELVLLFLYFGVIGLWQAFEDPRAAARACALLAVVGVINVPIVKYSVDWWNSLHQGSTILKMGKPSITAAMAWPLFASVIGSYLFAGYVILRRLQNELLQREAGTAWVRELMGKSRV</sequence>
<name>A0A2S5TDF7_9GAMM</name>
<evidence type="ECO:0000256" key="6">
    <source>
        <dbReference type="ARBA" id="ARBA00022748"/>
    </source>
</evidence>
<evidence type="ECO:0000313" key="11">
    <source>
        <dbReference type="EMBL" id="PPE73029.1"/>
    </source>
</evidence>
<dbReference type="Pfam" id="PF01578">
    <property type="entry name" value="Cytochrom_C_asm"/>
    <property type="match status" value="1"/>
</dbReference>
<keyword evidence="5 9" id="KW-0812">Transmembrane</keyword>
<keyword evidence="8 9" id="KW-0472">Membrane</keyword>
<dbReference type="InterPro" id="IPR003557">
    <property type="entry name" value="Cyt_c_biogenesis_CcmC"/>
</dbReference>
<feature type="transmembrane region" description="Helical" evidence="9">
    <location>
        <begin position="93"/>
        <end position="117"/>
    </location>
</feature>
<keyword evidence="9" id="KW-1003">Cell membrane</keyword>
<keyword evidence="9" id="KW-0997">Cell inner membrane</keyword>
<dbReference type="PANTHER" id="PTHR30071:SF1">
    <property type="entry name" value="CYTOCHROME B_B6 PROTEIN-RELATED"/>
    <property type="match status" value="1"/>
</dbReference>
<evidence type="ECO:0000256" key="4">
    <source>
        <dbReference type="ARBA" id="ARBA00016463"/>
    </source>
</evidence>
<proteinExistence type="inferred from homology"/>
<dbReference type="AlphaFoldDB" id="A0A2S5TDF7"/>
<evidence type="ECO:0000256" key="7">
    <source>
        <dbReference type="ARBA" id="ARBA00022989"/>
    </source>
</evidence>
<comment type="function">
    <text evidence="1 9">Required for the export of heme to the periplasm for the biogenesis of c-type cytochromes.</text>
</comment>
<dbReference type="Proteomes" id="UP000238220">
    <property type="component" value="Unassembled WGS sequence"/>
</dbReference>
<reference evidence="11 12" key="1">
    <citation type="submission" date="2018-02" db="EMBL/GenBank/DDBJ databases">
        <title>Genome sequencing of Solimonas sp. HR-BB.</title>
        <authorList>
            <person name="Lee Y."/>
            <person name="Jeon C.O."/>
        </authorList>
    </citation>
    <scope>NUCLEOTIDE SEQUENCE [LARGE SCALE GENOMIC DNA]</scope>
    <source>
        <strain evidence="11 12">HR-BB</strain>
    </source>
</reference>
<comment type="subcellular location">
    <subcellularLocation>
        <location evidence="9">Cell inner membrane</location>
    </subcellularLocation>
    <subcellularLocation>
        <location evidence="2">Membrane</location>
        <topology evidence="2">Multi-pass membrane protein</topology>
    </subcellularLocation>
</comment>
<comment type="caution">
    <text evidence="9">Lacks conserved residue(s) required for the propagation of feature annotation.</text>
</comment>
<keyword evidence="7 9" id="KW-1133">Transmembrane helix</keyword>
<gene>
    <name evidence="9" type="primary">ccmC</name>
    <name evidence="11" type="ORF">C3942_14445</name>
</gene>
<dbReference type="PANTHER" id="PTHR30071">
    <property type="entry name" value="HEME EXPORTER PROTEIN C"/>
    <property type="match status" value="1"/>
</dbReference>
<dbReference type="GO" id="GO:0005886">
    <property type="term" value="C:plasma membrane"/>
    <property type="evidence" value="ECO:0007669"/>
    <property type="project" value="UniProtKB-SubCell"/>
</dbReference>
<feature type="transmembrane region" description="Helical" evidence="9">
    <location>
        <begin position="129"/>
        <end position="148"/>
    </location>
</feature>
<dbReference type="PRINTS" id="PR01386">
    <property type="entry name" value="CCMCBIOGNSIS"/>
</dbReference>
<dbReference type="GO" id="GO:0015232">
    <property type="term" value="F:heme transmembrane transporter activity"/>
    <property type="evidence" value="ECO:0007669"/>
    <property type="project" value="InterPro"/>
</dbReference>
<evidence type="ECO:0000256" key="3">
    <source>
        <dbReference type="ARBA" id="ARBA00005840"/>
    </source>
</evidence>
<comment type="caution">
    <text evidence="11">The sequence shown here is derived from an EMBL/GenBank/DDBJ whole genome shotgun (WGS) entry which is preliminary data.</text>
</comment>
<dbReference type="RefSeq" id="WP_104231068.1">
    <property type="nucleotide sequence ID" value="NZ_PSNW01000008.1"/>
</dbReference>
<keyword evidence="12" id="KW-1185">Reference proteome</keyword>
<feature type="transmembrane region" description="Helical" evidence="9">
    <location>
        <begin position="58"/>
        <end position="86"/>
    </location>
</feature>
<evidence type="ECO:0000256" key="2">
    <source>
        <dbReference type="ARBA" id="ARBA00004141"/>
    </source>
</evidence>
<feature type="transmembrane region" description="Helical" evidence="9">
    <location>
        <begin position="199"/>
        <end position="223"/>
    </location>
</feature>
<dbReference type="InterPro" id="IPR045062">
    <property type="entry name" value="Cyt_c_biogenesis_CcsA/CcmC"/>
</dbReference>
<evidence type="ECO:0000259" key="10">
    <source>
        <dbReference type="Pfam" id="PF01578"/>
    </source>
</evidence>
<feature type="domain" description="Cytochrome c assembly protein" evidence="10">
    <location>
        <begin position="31"/>
        <end position="186"/>
    </location>
</feature>
<comment type="similarity">
    <text evidence="3 9">Belongs to the CcmC/CycZ/HelC family.</text>
</comment>
<evidence type="ECO:0000256" key="9">
    <source>
        <dbReference type="RuleBase" id="RU364092"/>
    </source>
</evidence>
<dbReference type="OrthoDB" id="9778550at2"/>